<keyword evidence="5" id="KW-0479">Metal-binding</keyword>
<comment type="caution">
    <text evidence="12">The sequence shown here is derived from an EMBL/GenBank/DDBJ whole genome shotgun (WGS) entry which is preliminary data.</text>
</comment>
<dbReference type="InterPro" id="IPR001041">
    <property type="entry name" value="2Fe-2S_ferredoxin-type"/>
</dbReference>
<dbReference type="AlphaFoldDB" id="A0A0J1CJZ6"/>
<dbReference type="Gene3D" id="2.40.30.10">
    <property type="entry name" value="Translation factors"/>
    <property type="match status" value="1"/>
</dbReference>
<dbReference type="GO" id="GO:0051537">
    <property type="term" value="F:2 iron, 2 sulfur cluster binding"/>
    <property type="evidence" value="ECO:0007669"/>
    <property type="project" value="UniProtKB-KW"/>
</dbReference>
<dbReference type="Proteomes" id="UP000035963">
    <property type="component" value="Unassembled WGS sequence"/>
</dbReference>
<keyword evidence="7" id="KW-0408">Iron</keyword>
<dbReference type="SUPFAM" id="SSF54292">
    <property type="entry name" value="2Fe-2S ferredoxin-like"/>
    <property type="match status" value="1"/>
</dbReference>
<protein>
    <submittedName>
        <fullName evidence="12">Vanillate O-demethylase oxidoreductase</fullName>
    </submittedName>
</protein>
<evidence type="ECO:0000256" key="7">
    <source>
        <dbReference type="ARBA" id="ARBA00023004"/>
    </source>
</evidence>
<dbReference type="InterPro" id="IPR012675">
    <property type="entry name" value="Beta-grasp_dom_sf"/>
</dbReference>
<dbReference type="PANTHER" id="PTHR47354:SF1">
    <property type="entry name" value="CARNITINE MONOOXYGENASE REDUCTASE SUBUNIT"/>
    <property type="match status" value="1"/>
</dbReference>
<keyword evidence="2" id="KW-0285">Flavoprotein</keyword>
<dbReference type="GO" id="GO:0008168">
    <property type="term" value="F:methyltransferase activity"/>
    <property type="evidence" value="ECO:0007669"/>
    <property type="project" value="UniProtKB-KW"/>
</dbReference>
<dbReference type="CDD" id="cd00207">
    <property type="entry name" value="fer2"/>
    <property type="match status" value="1"/>
</dbReference>
<evidence type="ECO:0000256" key="5">
    <source>
        <dbReference type="ARBA" id="ARBA00022723"/>
    </source>
</evidence>
<evidence type="ECO:0000256" key="8">
    <source>
        <dbReference type="ARBA" id="ARBA00023014"/>
    </source>
</evidence>
<dbReference type="InterPro" id="IPR039261">
    <property type="entry name" value="FNR_nucleotide-bd"/>
</dbReference>
<evidence type="ECO:0000259" key="11">
    <source>
        <dbReference type="PROSITE" id="PS51384"/>
    </source>
</evidence>
<dbReference type="GO" id="GO:0032259">
    <property type="term" value="P:methylation"/>
    <property type="evidence" value="ECO:0007669"/>
    <property type="project" value="UniProtKB-KW"/>
</dbReference>
<dbReference type="InterPro" id="IPR036010">
    <property type="entry name" value="2Fe-2S_ferredoxin-like_sf"/>
</dbReference>
<dbReference type="Gene3D" id="3.10.20.30">
    <property type="match status" value="1"/>
</dbReference>
<feature type="domain" description="FAD-binding FR-type" evidence="11">
    <location>
        <begin position="1"/>
        <end position="99"/>
    </location>
</feature>
<keyword evidence="8" id="KW-0411">Iron-sulfur</keyword>
<dbReference type="PATRIC" id="fig|908627.4.peg.8476"/>
<feature type="domain" description="2Fe-2S ferredoxin-type" evidence="10">
    <location>
        <begin position="230"/>
        <end position="315"/>
    </location>
</feature>
<dbReference type="OrthoDB" id="544091at2"/>
<keyword evidence="3" id="KW-0288">FMN</keyword>
<dbReference type="GO" id="GO:0016491">
    <property type="term" value="F:oxidoreductase activity"/>
    <property type="evidence" value="ECO:0007669"/>
    <property type="project" value="UniProtKB-KW"/>
</dbReference>
<evidence type="ECO:0000313" key="12">
    <source>
        <dbReference type="EMBL" id="KLU21035.1"/>
    </source>
</evidence>
<dbReference type="PROSITE" id="PS51085">
    <property type="entry name" value="2FE2S_FER_2"/>
    <property type="match status" value="1"/>
</dbReference>
<gene>
    <name evidence="12" type="ORF">EOS_37820</name>
</gene>
<dbReference type="PROSITE" id="PS00197">
    <property type="entry name" value="2FE2S_FER_1"/>
    <property type="match status" value="1"/>
</dbReference>
<feature type="transmembrane region" description="Helical" evidence="9">
    <location>
        <begin position="106"/>
        <end position="125"/>
    </location>
</feature>
<dbReference type="Pfam" id="PF00111">
    <property type="entry name" value="Fer2"/>
    <property type="match status" value="1"/>
</dbReference>
<keyword evidence="4" id="KW-0001">2Fe-2S</keyword>
<dbReference type="SUPFAM" id="SSF52343">
    <property type="entry name" value="Ferredoxin reductase-like, C-terminal NADP-linked domain"/>
    <property type="match status" value="1"/>
</dbReference>
<keyword evidence="13" id="KW-1185">Reference proteome</keyword>
<keyword evidence="9" id="KW-0472">Membrane</keyword>
<evidence type="ECO:0000256" key="9">
    <source>
        <dbReference type="SAM" id="Phobius"/>
    </source>
</evidence>
<name>A0A0J1CJZ6_9BURK</name>
<evidence type="ECO:0000256" key="3">
    <source>
        <dbReference type="ARBA" id="ARBA00022643"/>
    </source>
</evidence>
<dbReference type="GO" id="GO:0046872">
    <property type="term" value="F:metal ion binding"/>
    <property type="evidence" value="ECO:0007669"/>
    <property type="project" value="UniProtKB-KW"/>
</dbReference>
<keyword evidence="12" id="KW-0489">Methyltransferase</keyword>
<dbReference type="InterPro" id="IPR054582">
    <property type="entry name" value="DmmA-like_N"/>
</dbReference>
<evidence type="ECO:0000313" key="13">
    <source>
        <dbReference type="Proteomes" id="UP000035963"/>
    </source>
</evidence>
<keyword evidence="12" id="KW-0808">Transferase</keyword>
<evidence type="ECO:0000256" key="2">
    <source>
        <dbReference type="ARBA" id="ARBA00022630"/>
    </source>
</evidence>
<accession>A0A0J1CJZ6</accession>
<evidence type="ECO:0000256" key="4">
    <source>
        <dbReference type="ARBA" id="ARBA00022714"/>
    </source>
</evidence>
<dbReference type="InterPro" id="IPR017938">
    <property type="entry name" value="Riboflavin_synthase-like_b-brl"/>
</dbReference>
<dbReference type="PROSITE" id="PS51384">
    <property type="entry name" value="FAD_FR"/>
    <property type="match status" value="1"/>
</dbReference>
<dbReference type="EMBL" id="AEJF01000230">
    <property type="protein sequence ID" value="KLU21035.1"/>
    <property type="molecule type" value="Genomic_DNA"/>
</dbReference>
<dbReference type="Gene3D" id="3.40.50.80">
    <property type="entry name" value="Nucleotide-binding domain of ferredoxin-NADP reductase (FNR) module"/>
    <property type="match status" value="1"/>
</dbReference>
<dbReference type="PANTHER" id="PTHR47354">
    <property type="entry name" value="NADH OXIDOREDUCTASE HCR"/>
    <property type="match status" value="1"/>
</dbReference>
<dbReference type="InterPro" id="IPR006058">
    <property type="entry name" value="2Fe2S_fd_BS"/>
</dbReference>
<dbReference type="Pfam" id="PF22290">
    <property type="entry name" value="DmmA-like_N"/>
    <property type="match status" value="1"/>
</dbReference>
<dbReference type="CDD" id="cd06185">
    <property type="entry name" value="PDR_like"/>
    <property type="match status" value="1"/>
</dbReference>
<evidence type="ECO:0000256" key="1">
    <source>
        <dbReference type="ARBA" id="ARBA00001917"/>
    </source>
</evidence>
<dbReference type="PRINTS" id="PR00409">
    <property type="entry name" value="PHDIOXRDTASE"/>
</dbReference>
<reference evidence="12 13" key="1">
    <citation type="journal article" date="2015" name="Genome Announc.">
        <title>Draft Genome Sequence of Burkholderia sp. Strain PML1(12), an Ectomycorrhizosphere-Inhabiting Bacterium with Effective Mineral-Weathering Ability.</title>
        <authorList>
            <person name="Uroz S."/>
            <person name="Oger P."/>
        </authorList>
    </citation>
    <scope>NUCLEOTIDE SEQUENCE [LARGE SCALE GENOMIC DNA]</scope>
    <source>
        <strain evidence="13">PML1(12)</strain>
    </source>
</reference>
<evidence type="ECO:0000256" key="6">
    <source>
        <dbReference type="ARBA" id="ARBA00023002"/>
    </source>
</evidence>
<dbReference type="InterPro" id="IPR017927">
    <property type="entry name" value="FAD-bd_FR_type"/>
</dbReference>
<comment type="cofactor">
    <cofactor evidence="1">
        <name>FMN</name>
        <dbReference type="ChEBI" id="CHEBI:58210"/>
    </cofactor>
</comment>
<keyword evidence="9" id="KW-0812">Transmembrane</keyword>
<keyword evidence="6" id="KW-0560">Oxidoreductase</keyword>
<dbReference type="SUPFAM" id="SSF63380">
    <property type="entry name" value="Riboflavin synthase domain-like"/>
    <property type="match status" value="1"/>
</dbReference>
<evidence type="ECO:0000259" key="10">
    <source>
        <dbReference type="PROSITE" id="PS51085"/>
    </source>
</evidence>
<keyword evidence="9" id="KW-1133">Transmembrane helix</keyword>
<organism evidence="12 13">
    <name type="scientific">Caballeronia mineralivorans PML1(12)</name>
    <dbReference type="NCBI Taxonomy" id="908627"/>
    <lineage>
        <taxon>Bacteria</taxon>
        <taxon>Pseudomonadati</taxon>
        <taxon>Pseudomonadota</taxon>
        <taxon>Betaproteobacteria</taxon>
        <taxon>Burkholderiales</taxon>
        <taxon>Burkholderiaceae</taxon>
        <taxon>Caballeronia</taxon>
    </lineage>
</organism>
<proteinExistence type="predicted"/>
<sequence>MKVKIVTKTELAVGIAAFALADPSGAPLPAFTAGAHIDVFVGNGLVRQYSLCNDPSETCRYLICVLHDLRTRGGSRAMHALEEGATLEVSEPRNHFSLESTAKHSVLLAGGIGVTPILSMALWLARKGASFEAHYCTRSPAHTAFHERFLKPDLRDQTRLYFDNSPACDRLQMQSILATPHPAKHLYVCGPSGFIESAVGAAMAAGWNEANVHREHFAAQPALSGKAGSFALRLAKSDRVIEVGSNERVIDALARAGVKVPISCEEGVCGTCLTGVLGGEPDHRDSYLTARERKMNDRFLPCCSRSKTPMLVLDL</sequence>
<dbReference type="InterPro" id="IPR050415">
    <property type="entry name" value="MRET"/>
</dbReference>